<dbReference type="CDD" id="cd00093">
    <property type="entry name" value="HTH_XRE"/>
    <property type="match status" value="1"/>
</dbReference>
<evidence type="ECO:0000259" key="1">
    <source>
        <dbReference type="PROSITE" id="PS50943"/>
    </source>
</evidence>
<dbReference type="PROSITE" id="PS50943">
    <property type="entry name" value="HTH_CROC1"/>
    <property type="match status" value="1"/>
</dbReference>
<sequence length="180" mass="21052">MVLTKKELGNLIKAAREIKSKQIGKRYTQKLLANDIGKSQSYIGDIESGRTYPSFVILNAIAKACGIPMGFFETDEKINENIDKFVTLQLQNLEKEEVYKIREAIKNDPSAKINHVYDYLHENQDNPYITPQQIVKHMLMQKSIMDFCKLDETRMMDEDFQDFSEEVLRQIELISYKYKK</sequence>
<proteinExistence type="predicted"/>
<evidence type="ECO:0000313" key="3">
    <source>
        <dbReference type="Proteomes" id="UP000422764"/>
    </source>
</evidence>
<evidence type="ECO:0000313" key="2">
    <source>
        <dbReference type="EMBL" id="QGU95464.1"/>
    </source>
</evidence>
<dbReference type="SUPFAM" id="SSF47413">
    <property type="entry name" value="lambda repressor-like DNA-binding domains"/>
    <property type="match status" value="1"/>
</dbReference>
<reference evidence="2 3" key="1">
    <citation type="submission" date="2019-12" db="EMBL/GenBank/DDBJ databases">
        <title>Genome sequenceing of Clostridium bovifaecis.</title>
        <authorList>
            <person name="Yao Y."/>
        </authorList>
    </citation>
    <scope>NUCLEOTIDE SEQUENCE [LARGE SCALE GENOMIC DNA]</scope>
    <source>
        <strain evidence="2 3">BXX</strain>
    </source>
</reference>
<dbReference type="InterPro" id="IPR010982">
    <property type="entry name" value="Lambda_DNA-bd_dom_sf"/>
</dbReference>
<protein>
    <submittedName>
        <fullName evidence="2">Helix-turn-helix domain-containing protein</fullName>
    </submittedName>
</protein>
<accession>A0A6I6F2N1</accession>
<dbReference type="Proteomes" id="UP000422764">
    <property type="component" value="Chromosome"/>
</dbReference>
<dbReference type="SMART" id="SM00530">
    <property type="entry name" value="HTH_XRE"/>
    <property type="match status" value="1"/>
</dbReference>
<dbReference type="Gene3D" id="1.10.260.40">
    <property type="entry name" value="lambda repressor-like DNA-binding domains"/>
    <property type="match status" value="1"/>
</dbReference>
<gene>
    <name evidence="2" type="ORF">GOM49_10515</name>
</gene>
<dbReference type="Pfam" id="PF01381">
    <property type="entry name" value="HTH_3"/>
    <property type="match status" value="1"/>
</dbReference>
<keyword evidence="3" id="KW-1185">Reference proteome</keyword>
<dbReference type="GO" id="GO:0003677">
    <property type="term" value="F:DNA binding"/>
    <property type="evidence" value="ECO:0007669"/>
    <property type="project" value="InterPro"/>
</dbReference>
<name>A0A6I6F2N1_9CLOT</name>
<dbReference type="EMBL" id="CP046522">
    <property type="protein sequence ID" value="QGU95464.1"/>
    <property type="molecule type" value="Genomic_DNA"/>
</dbReference>
<dbReference type="InterPro" id="IPR001387">
    <property type="entry name" value="Cro/C1-type_HTH"/>
</dbReference>
<dbReference type="AlphaFoldDB" id="A0A6I6F2N1"/>
<organism evidence="2 3">
    <name type="scientific">Clostridium bovifaecis</name>
    <dbReference type="NCBI Taxonomy" id="2184719"/>
    <lineage>
        <taxon>Bacteria</taxon>
        <taxon>Bacillati</taxon>
        <taxon>Bacillota</taxon>
        <taxon>Clostridia</taxon>
        <taxon>Eubacteriales</taxon>
        <taxon>Clostridiaceae</taxon>
        <taxon>Clostridium</taxon>
    </lineage>
</organism>
<feature type="domain" description="HTH cro/C1-type" evidence="1">
    <location>
        <begin position="18"/>
        <end position="72"/>
    </location>
</feature>